<dbReference type="Proteomes" id="UP000585474">
    <property type="component" value="Unassembled WGS sequence"/>
</dbReference>
<evidence type="ECO:0000313" key="1">
    <source>
        <dbReference type="EMBL" id="GFZ05831.1"/>
    </source>
</evidence>
<dbReference type="EMBL" id="BJWL01000018">
    <property type="protein sequence ID" value="GFZ05831.1"/>
    <property type="molecule type" value="Genomic_DNA"/>
</dbReference>
<protein>
    <submittedName>
        <fullName evidence="1">Uncharacterized protein</fullName>
    </submittedName>
</protein>
<name>A0A7J0G4W4_9ERIC</name>
<sequence length="159" mass="18286">AATNSQYCWFSSVLASDTEGQPAQTNKINSREAAQIPRCGDQTKAMTTGKRAQRRVVRYVERTFERWGSGLFIDGEMAVSMDHGEILGRMSMERYLGDVGHNWEDCHLESIPNYWCRGGENSRDGVKIGIWWRLIKPSILPRPRARRRQHFGSGRAQWR</sequence>
<evidence type="ECO:0000313" key="2">
    <source>
        <dbReference type="Proteomes" id="UP000585474"/>
    </source>
</evidence>
<reference evidence="1 2" key="1">
    <citation type="submission" date="2019-07" db="EMBL/GenBank/DDBJ databases">
        <title>De Novo Assembly of kiwifruit Actinidia rufa.</title>
        <authorList>
            <person name="Sugita-Konishi S."/>
            <person name="Sato K."/>
            <person name="Mori E."/>
            <person name="Abe Y."/>
            <person name="Kisaki G."/>
            <person name="Hamano K."/>
            <person name="Suezawa K."/>
            <person name="Otani M."/>
            <person name="Fukuda T."/>
            <person name="Manabe T."/>
            <person name="Gomi K."/>
            <person name="Tabuchi M."/>
            <person name="Akimitsu K."/>
            <person name="Kataoka I."/>
        </authorList>
    </citation>
    <scope>NUCLEOTIDE SEQUENCE [LARGE SCALE GENOMIC DNA]</scope>
    <source>
        <strain evidence="2">cv. Fuchu</strain>
    </source>
</reference>
<dbReference type="AlphaFoldDB" id="A0A7J0G4W4"/>
<comment type="caution">
    <text evidence="1">The sequence shown here is derived from an EMBL/GenBank/DDBJ whole genome shotgun (WGS) entry which is preliminary data.</text>
</comment>
<accession>A0A7J0G4W4</accession>
<organism evidence="1 2">
    <name type="scientific">Actinidia rufa</name>
    <dbReference type="NCBI Taxonomy" id="165716"/>
    <lineage>
        <taxon>Eukaryota</taxon>
        <taxon>Viridiplantae</taxon>
        <taxon>Streptophyta</taxon>
        <taxon>Embryophyta</taxon>
        <taxon>Tracheophyta</taxon>
        <taxon>Spermatophyta</taxon>
        <taxon>Magnoliopsida</taxon>
        <taxon>eudicotyledons</taxon>
        <taxon>Gunneridae</taxon>
        <taxon>Pentapetalae</taxon>
        <taxon>asterids</taxon>
        <taxon>Ericales</taxon>
        <taxon>Actinidiaceae</taxon>
        <taxon>Actinidia</taxon>
    </lineage>
</organism>
<feature type="non-terminal residue" evidence="1">
    <location>
        <position position="1"/>
    </location>
</feature>
<keyword evidence="2" id="KW-1185">Reference proteome</keyword>
<gene>
    <name evidence="1" type="ORF">Acr_18g0000010</name>
</gene>
<proteinExistence type="predicted"/>